<comment type="caution">
    <text evidence="9">The sequence shown here is derived from an EMBL/GenBank/DDBJ whole genome shotgun (WGS) entry which is preliminary data.</text>
</comment>
<keyword evidence="6 7" id="KW-0472">Membrane</keyword>
<protein>
    <submittedName>
        <fullName evidence="9">Sugar ABC transporter permease</fullName>
    </submittedName>
</protein>
<dbReference type="InterPro" id="IPR000515">
    <property type="entry name" value="MetI-like"/>
</dbReference>
<keyword evidence="3" id="KW-1003">Cell membrane</keyword>
<feature type="transmembrane region" description="Helical" evidence="7">
    <location>
        <begin position="73"/>
        <end position="94"/>
    </location>
</feature>
<dbReference type="PROSITE" id="PS50928">
    <property type="entry name" value="ABC_TM1"/>
    <property type="match status" value="1"/>
</dbReference>
<dbReference type="Gene3D" id="1.10.3720.10">
    <property type="entry name" value="MetI-like"/>
    <property type="match status" value="1"/>
</dbReference>
<evidence type="ECO:0000256" key="1">
    <source>
        <dbReference type="ARBA" id="ARBA00004651"/>
    </source>
</evidence>
<feature type="transmembrane region" description="Helical" evidence="7">
    <location>
        <begin position="106"/>
        <end position="126"/>
    </location>
</feature>
<feature type="transmembrane region" description="Helical" evidence="7">
    <location>
        <begin position="12"/>
        <end position="35"/>
    </location>
</feature>
<dbReference type="PANTHER" id="PTHR30193:SF37">
    <property type="entry name" value="INNER MEMBRANE ABC TRANSPORTER PERMEASE PROTEIN YCJO"/>
    <property type="match status" value="1"/>
</dbReference>
<evidence type="ECO:0000256" key="5">
    <source>
        <dbReference type="ARBA" id="ARBA00022989"/>
    </source>
</evidence>
<sequence length="294" mass="32905">MNRTKREINYGMFILPALIFYVLFCVSPFATMFYYSVTDYSVMKQTNLSFVGLRNYVDIPENDLLLSGIKNSLVYALLMTIFQSVLGILLAVALDKKLKTKNILRSIYFLPAVFSPLIIGFLWNYLMSTSDFGLINQGLTSIGLSKINFLGDSDLALYSVIFTQLWQWTGWAMVIFLANLQSISKDYYEAAEIDGATGAQKFWRITLPLLQPSVNVVTVTAMIGGLKVFDIIMSLTNGGPGNATETIMTAFIKTTFSQGFYGYGAAFGVVFFVAVMLLTMILMQFLRKWGEKIA</sequence>
<keyword evidence="4 7" id="KW-0812">Transmembrane</keyword>
<evidence type="ECO:0000256" key="2">
    <source>
        <dbReference type="ARBA" id="ARBA00022448"/>
    </source>
</evidence>
<accession>A0ABV1L1J2</accession>
<evidence type="ECO:0000259" key="8">
    <source>
        <dbReference type="PROSITE" id="PS50928"/>
    </source>
</evidence>
<dbReference type="CDD" id="cd06261">
    <property type="entry name" value="TM_PBP2"/>
    <property type="match status" value="1"/>
</dbReference>
<dbReference type="EMBL" id="JASKHM010000019">
    <property type="protein sequence ID" value="MEQ4486194.1"/>
    <property type="molecule type" value="Genomic_DNA"/>
</dbReference>
<dbReference type="SUPFAM" id="SSF161098">
    <property type="entry name" value="MetI-like"/>
    <property type="match status" value="1"/>
</dbReference>
<feature type="transmembrane region" description="Helical" evidence="7">
    <location>
        <begin position="260"/>
        <end position="286"/>
    </location>
</feature>
<dbReference type="Pfam" id="PF00528">
    <property type="entry name" value="BPD_transp_1"/>
    <property type="match status" value="1"/>
</dbReference>
<dbReference type="PANTHER" id="PTHR30193">
    <property type="entry name" value="ABC TRANSPORTER PERMEASE PROTEIN"/>
    <property type="match status" value="1"/>
</dbReference>
<dbReference type="InterPro" id="IPR051393">
    <property type="entry name" value="ABC_transporter_permease"/>
</dbReference>
<proteinExistence type="inferred from homology"/>
<dbReference type="InterPro" id="IPR035906">
    <property type="entry name" value="MetI-like_sf"/>
</dbReference>
<feature type="transmembrane region" description="Helical" evidence="7">
    <location>
        <begin position="155"/>
        <end position="178"/>
    </location>
</feature>
<organism evidence="9 10">
    <name type="scientific">Cohnella silvisoli</name>
    <dbReference type="NCBI Taxonomy" id="2873699"/>
    <lineage>
        <taxon>Bacteria</taxon>
        <taxon>Bacillati</taxon>
        <taxon>Bacillota</taxon>
        <taxon>Bacilli</taxon>
        <taxon>Bacillales</taxon>
        <taxon>Paenibacillaceae</taxon>
        <taxon>Cohnella</taxon>
    </lineage>
</organism>
<evidence type="ECO:0000256" key="4">
    <source>
        <dbReference type="ARBA" id="ARBA00022692"/>
    </source>
</evidence>
<evidence type="ECO:0000313" key="10">
    <source>
        <dbReference type="Proteomes" id="UP001493487"/>
    </source>
</evidence>
<name>A0ABV1L1J2_9BACL</name>
<evidence type="ECO:0000256" key="3">
    <source>
        <dbReference type="ARBA" id="ARBA00022475"/>
    </source>
</evidence>
<dbReference type="RefSeq" id="WP_232189162.1">
    <property type="nucleotide sequence ID" value="NZ_JAIOAP010000018.1"/>
</dbReference>
<dbReference type="Proteomes" id="UP001493487">
    <property type="component" value="Unassembled WGS sequence"/>
</dbReference>
<feature type="domain" description="ABC transmembrane type-1" evidence="8">
    <location>
        <begin position="69"/>
        <end position="282"/>
    </location>
</feature>
<comment type="subcellular location">
    <subcellularLocation>
        <location evidence="1 7">Cell membrane</location>
        <topology evidence="1 7">Multi-pass membrane protein</topology>
    </subcellularLocation>
</comment>
<keyword evidence="2 7" id="KW-0813">Transport</keyword>
<evidence type="ECO:0000256" key="6">
    <source>
        <dbReference type="ARBA" id="ARBA00023136"/>
    </source>
</evidence>
<gene>
    <name evidence="9" type="ORF">QJS35_27815</name>
</gene>
<evidence type="ECO:0000256" key="7">
    <source>
        <dbReference type="RuleBase" id="RU363032"/>
    </source>
</evidence>
<keyword evidence="5 7" id="KW-1133">Transmembrane helix</keyword>
<keyword evidence="10" id="KW-1185">Reference proteome</keyword>
<evidence type="ECO:0000313" key="9">
    <source>
        <dbReference type="EMBL" id="MEQ4486194.1"/>
    </source>
</evidence>
<comment type="similarity">
    <text evidence="7">Belongs to the binding-protein-dependent transport system permease family.</text>
</comment>
<reference evidence="9 10" key="1">
    <citation type="journal article" date="2023" name="Genome Announc.">
        <title>Pan-Genome Analyses of the Genus Cohnella and Proposal of the Novel Species Cohnella silvisoli sp. nov., Isolated from Forest Soil.</title>
        <authorList>
            <person name="Wang C."/>
            <person name="Mao L."/>
            <person name="Bao G."/>
            <person name="Zhu H."/>
        </authorList>
    </citation>
    <scope>NUCLEOTIDE SEQUENCE [LARGE SCALE GENOMIC DNA]</scope>
    <source>
        <strain evidence="9 10">NL03-T5-1</strain>
    </source>
</reference>